<reference evidence="1 2" key="1">
    <citation type="submission" date="2024-01" db="EMBL/GenBank/DDBJ databases">
        <title>Description of Streptococcus dentalis sp. nov., Streptococcus gingivalis sp. nov., Streptococcus lingualis sp. nov. isolated from human oral cavity.</title>
        <authorList>
            <person name="Choi Y.S."/>
            <person name="Goo B.J."/>
            <person name="Bae J.W."/>
        </authorList>
    </citation>
    <scope>NUCLEOTIDE SEQUENCE [LARGE SCALE GENOMIC DNA]</scope>
    <source>
        <strain evidence="1 2">S2</strain>
    </source>
</reference>
<dbReference type="EMBL" id="JAYKTO010000002">
    <property type="protein sequence ID" value="MEB3520454.1"/>
    <property type="molecule type" value="Genomic_DNA"/>
</dbReference>
<evidence type="ECO:0000313" key="2">
    <source>
        <dbReference type="Proteomes" id="UP001308656"/>
    </source>
</evidence>
<comment type="caution">
    <text evidence="1">The sequence shown here is derived from an EMBL/GenBank/DDBJ whole genome shotgun (WGS) entry which is preliminary data.</text>
</comment>
<dbReference type="RefSeq" id="WP_080554440.1">
    <property type="nucleotide sequence ID" value="NZ_JAYKTO010000002.1"/>
</dbReference>
<name>A0ABU6B9K3_9STRE</name>
<protein>
    <submittedName>
        <fullName evidence="1">Uncharacterized protein</fullName>
    </submittedName>
</protein>
<keyword evidence="2" id="KW-1185">Reference proteome</keyword>
<organism evidence="1 2">
    <name type="scientific">Streptococcus gingivalis</name>
    <dbReference type="NCBI Taxonomy" id="3111861"/>
    <lineage>
        <taxon>Bacteria</taxon>
        <taxon>Bacillati</taxon>
        <taxon>Bacillota</taxon>
        <taxon>Bacilli</taxon>
        <taxon>Lactobacillales</taxon>
        <taxon>Streptococcaceae</taxon>
        <taxon>Streptococcus</taxon>
    </lineage>
</organism>
<dbReference type="Proteomes" id="UP001308656">
    <property type="component" value="Unassembled WGS sequence"/>
</dbReference>
<proteinExistence type="predicted"/>
<accession>A0ABU6B9K3</accession>
<sequence length="100" mass="11121">MLNVSSIFVALPCHSVVFFEFSNIIAILGDEVAKPDNGRRGEKTRTVNVLVGGNFETLGSKFRNETEGLLPSPPPKTIIKKEKDIINYETSNFHHHGLKI</sequence>
<gene>
    <name evidence="1" type="ORF">SM122_07760</name>
</gene>
<evidence type="ECO:0000313" key="1">
    <source>
        <dbReference type="EMBL" id="MEB3520454.1"/>
    </source>
</evidence>